<dbReference type="CDD" id="cd22541">
    <property type="entry name" value="SP5_N"/>
    <property type="match status" value="1"/>
</dbReference>
<keyword evidence="2" id="KW-1133">Transmembrane helix</keyword>
<dbReference type="Proteomes" id="UP001527925">
    <property type="component" value="Unassembled WGS sequence"/>
</dbReference>
<evidence type="ECO:0000313" key="4">
    <source>
        <dbReference type="Proteomes" id="UP001527925"/>
    </source>
</evidence>
<dbReference type="SUPFAM" id="SSF81995">
    <property type="entry name" value="beta-sandwich domain of Sec23/24"/>
    <property type="match status" value="1"/>
</dbReference>
<feature type="compositionally biased region" description="Low complexity" evidence="1">
    <location>
        <begin position="44"/>
        <end position="64"/>
    </location>
</feature>
<protein>
    <recommendedName>
        <fullName evidence="5">Adhesin domain-containing protein</fullName>
    </recommendedName>
</protein>
<keyword evidence="2" id="KW-0472">Membrane</keyword>
<feature type="compositionally biased region" description="Low complexity" evidence="1">
    <location>
        <begin position="1"/>
        <end position="15"/>
    </location>
</feature>
<reference evidence="3 4" key="1">
    <citation type="submission" date="2023-09" db="EMBL/GenBank/DDBJ databases">
        <title>Pangenome analysis of Batrachochytrium dendrobatidis and related Chytrids.</title>
        <authorList>
            <person name="Yacoub M.N."/>
            <person name="Stajich J.E."/>
            <person name="James T.Y."/>
        </authorList>
    </citation>
    <scope>NUCLEOTIDE SEQUENCE [LARGE SCALE GENOMIC DNA]</scope>
    <source>
        <strain evidence="3 4">JEL0888</strain>
    </source>
</reference>
<accession>A0ABR4NLA3</accession>
<keyword evidence="2" id="KW-0812">Transmembrane</keyword>
<name>A0ABR4NLA3_9FUNG</name>
<organism evidence="3 4">
    <name type="scientific">Polyrhizophydium stewartii</name>
    <dbReference type="NCBI Taxonomy" id="2732419"/>
    <lineage>
        <taxon>Eukaryota</taxon>
        <taxon>Fungi</taxon>
        <taxon>Fungi incertae sedis</taxon>
        <taxon>Chytridiomycota</taxon>
        <taxon>Chytridiomycota incertae sedis</taxon>
        <taxon>Chytridiomycetes</taxon>
        <taxon>Rhizophydiales</taxon>
        <taxon>Rhizophydiales incertae sedis</taxon>
        <taxon>Polyrhizophydium</taxon>
    </lineage>
</organism>
<keyword evidence="4" id="KW-1185">Reference proteome</keyword>
<feature type="region of interest" description="Disordered" evidence="1">
    <location>
        <begin position="1"/>
        <end position="71"/>
    </location>
</feature>
<evidence type="ECO:0000256" key="2">
    <source>
        <dbReference type="SAM" id="Phobius"/>
    </source>
</evidence>
<evidence type="ECO:0008006" key="5">
    <source>
        <dbReference type="Google" id="ProtNLM"/>
    </source>
</evidence>
<comment type="caution">
    <text evidence="3">The sequence shown here is derived from an EMBL/GenBank/DDBJ whole genome shotgun (WGS) entry which is preliminary data.</text>
</comment>
<evidence type="ECO:0000313" key="3">
    <source>
        <dbReference type="EMBL" id="KAL2920315.1"/>
    </source>
</evidence>
<feature type="transmembrane region" description="Helical" evidence="2">
    <location>
        <begin position="110"/>
        <end position="134"/>
    </location>
</feature>
<sequence>MSKRQPAAPQAPHPHSGTPSHGEPSEATPLLAPPPYEFAPQHAQQQPFVTQFPQFPHDPQQQPLASPPQPQWGVPRTLQLPFFVPVPPLAVDADEAPTLLVARPRRRPCFACFGMSLGRFCCLILGIWLAVVLIGETTGVWLVGGGGSMLPGDDTTPGSGSGDARFEVDRINISINGEADVLRSLDVSFKQPGQRSGISGRSSTHLTVRKSANQLGLLSIAVMYSRDAKPGNVVTHVSSESGSSVVEITSPPVPNGERLVLVADLALPEGAIDGMDFKAFIATGWIIATSDFASHRFGKHSMRVDVGDIRIDDLAADQADIRSGVGNIGVKALRADVATLEASTGNIDAQAQIGESLESINNVGDSQITASASGSAGFSVVAKVNVGKLTGSFRGFTSFVSSTSTGNTDATLVPLEGASISTSCSVGKIVLHVSSFRGSFDTRTNIGSITLEGDGISVDKHKKPILGDKKTGRVGGEVPNPSSLSSLVDTGNIAVYFTS</sequence>
<gene>
    <name evidence="3" type="ORF">HK105_200388</name>
</gene>
<proteinExistence type="predicted"/>
<evidence type="ECO:0000256" key="1">
    <source>
        <dbReference type="SAM" id="MobiDB-lite"/>
    </source>
</evidence>
<dbReference type="EMBL" id="JADGIZ020000001">
    <property type="protein sequence ID" value="KAL2920315.1"/>
    <property type="molecule type" value="Genomic_DNA"/>
</dbReference>